<organism evidence="10 11">
    <name type="scientific">Paenibacillus thiaminolyticus</name>
    <name type="common">Bacillus thiaminolyticus</name>
    <dbReference type="NCBI Taxonomy" id="49283"/>
    <lineage>
        <taxon>Bacteria</taxon>
        <taxon>Bacillati</taxon>
        <taxon>Bacillota</taxon>
        <taxon>Bacilli</taxon>
        <taxon>Bacillales</taxon>
        <taxon>Paenibacillaceae</taxon>
        <taxon>Paenibacillus</taxon>
    </lineage>
</organism>
<dbReference type="PANTHER" id="PTHR42781">
    <property type="entry name" value="SPERMIDINE/PUTRESCINE IMPORT ATP-BINDING PROTEIN POTA"/>
    <property type="match status" value="1"/>
</dbReference>
<dbReference type="Gene3D" id="3.40.50.300">
    <property type="entry name" value="P-loop containing nucleotide triphosphate hydrolases"/>
    <property type="match status" value="1"/>
</dbReference>
<dbReference type="GeneID" id="76998407"/>
<dbReference type="FunFam" id="3.40.50.300:FF:000425">
    <property type="entry name" value="Probable ABC transporter, ATP-binding subunit"/>
    <property type="match status" value="1"/>
</dbReference>
<evidence type="ECO:0000256" key="3">
    <source>
        <dbReference type="ARBA" id="ARBA00022840"/>
    </source>
</evidence>
<dbReference type="InterPro" id="IPR013611">
    <property type="entry name" value="Transp-assoc_OB_typ2"/>
</dbReference>
<evidence type="ECO:0000313" key="11">
    <source>
        <dbReference type="Proteomes" id="UP000315377"/>
    </source>
</evidence>
<gene>
    <name evidence="10" type="ORF">FLT43_20825</name>
    <name evidence="9" type="ORF">M5W83_22720</name>
</gene>
<dbReference type="Proteomes" id="UP001209276">
    <property type="component" value="Unassembled WGS sequence"/>
</dbReference>
<evidence type="ECO:0000313" key="10">
    <source>
        <dbReference type="EMBL" id="QDM45651.1"/>
    </source>
</evidence>
<dbReference type="Pfam" id="PF08402">
    <property type="entry name" value="TOBE_2"/>
    <property type="match status" value="1"/>
</dbReference>
<dbReference type="EMBL" id="JAMDMM010000046">
    <property type="protein sequence ID" value="MCY9609974.1"/>
    <property type="molecule type" value="Genomic_DNA"/>
</dbReference>
<dbReference type="AlphaFoldDB" id="A0AAP9J247"/>
<evidence type="ECO:0000313" key="12">
    <source>
        <dbReference type="Proteomes" id="UP001209276"/>
    </source>
</evidence>
<keyword evidence="1" id="KW-0813">Transport</keyword>
<dbReference type="SUPFAM" id="SSF52540">
    <property type="entry name" value="P-loop containing nucleoside triphosphate hydrolases"/>
    <property type="match status" value="1"/>
</dbReference>
<dbReference type="GO" id="GO:0015418">
    <property type="term" value="F:ABC-type quaternary ammonium compound transporting activity"/>
    <property type="evidence" value="ECO:0007669"/>
    <property type="project" value="UniProtKB-EC"/>
</dbReference>
<evidence type="ECO:0000256" key="2">
    <source>
        <dbReference type="ARBA" id="ARBA00022741"/>
    </source>
</evidence>
<comment type="catalytic activity">
    <reaction evidence="4">
        <text>a quaternary ammonium(out) + ATP + H2O = a quaternary ammonium(in) + ADP + phosphate + H(+)</text>
        <dbReference type="Rhea" id="RHEA:11036"/>
        <dbReference type="ChEBI" id="CHEBI:15377"/>
        <dbReference type="ChEBI" id="CHEBI:15378"/>
        <dbReference type="ChEBI" id="CHEBI:30616"/>
        <dbReference type="ChEBI" id="CHEBI:35267"/>
        <dbReference type="ChEBI" id="CHEBI:43474"/>
        <dbReference type="ChEBI" id="CHEBI:456216"/>
        <dbReference type="EC" id="7.6.2.9"/>
    </reaction>
</comment>
<evidence type="ECO:0000256" key="6">
    <source>
        <dbReference type="ARBA" id="ARBA00066388"/>
    </source>
</evidence>
<dbReference type="InterPro" id="IPR003593">
    <property type="entry name" value="AAA+_ATPase"/>
</dbReference>
<dbReference type="InterPro" id="IPR003439">
    <property type="entry name" value="ABC_transporter-like_ATP-bd"/>
</dbReference>
<evidence type="ECO:0000313" key="9">
    <source>
        <dbReference type="EMBL" id="MCY9609974.1"/>
    </source>
</evidence>
<evidence type="ECO:0000256" key="4">
    <source>
        <dbReference type="ARBA" id="ARBA00052482"/>
    </source>
</evidence>
<feature type="domain" description="ABC transporter" evidence="8">
    <location>
        <begin position="4"/>
        <end position="234"/>
    </location>
</feature>
<dbReference type="GO" id="GO:0016887">
    <property type="term" value="F:ATP hydrolysis activity"/>
    <property type="evidence" value="ECO:0007669"/>
    <property type="project" value="InterPro"/>
</dbReference>
<accession>A0AAP9J247</accession>
<dbReference type="RefSeq" id="WP_087442736.1">
    <property type="nucleotide sequence ID" value="NZ_CABMNB010000027.1"/>
</dbReference>
<dbReference type="EMBL" id="CP041405">
    <property type="protein sequence ID" value="QDM45651.1"/>
    <property type="molecule type" value="Genomic_DNA"/>
</dbReference>
<dbReference type="EC" id="7.6.2.9" evidence="6"/>
<dbReference type="InterPro" id="IPR017871">
    <property type="entry name" value="ABC_transporter-like_CS"/>
</dbReference>
<dbReference type="Pfam" id="PF00005">
    <property type="entry name" value="ABC_tran"/>
    <property type="match status" value="1"/>
</dbReference>
<dbReference type="PROSITE" id="PS00211">
    <property type="entry name" value="ABC_TRANSPORTER_1"/>
    <property type="match status" value="1"/>
</dbReference>
<reference evidence="9 12" key="2">
    <citation type="submission" date="2022-05" db="EMBL/GenBank/DDBJ databases">
        <title>Genome Sequencing of Bee-Associated Microbes.</title>
        <authorList>
            <person name="Dunlap C."/>
        </authorList>
    </citation>
    <scope>NUCLEOTIDE SEQUENCE [LARGE SCALE GENOMIC DNA]</scope>
    <source>
        <strain evidence="9 12">NRRL B-14613</strain>
    </source>
</reference>
<sequence length="409" mass="44968">MEYLSLQNIAVAYEKNTILKDFSLNIQEGELISLLGPSGCGKTTTLRLIAGFLEAKDGKFMFKGKDYTKMPVNKRNFGFVFQSYALFPHMTVFDNVAYGLRLRKVDKAEIGKRVLAMLEIVNLKGFEKRFPGELSGGQRQRVAIARALVIEPDLLLFDEPLSNLDANLRVNMRVEIRRIQKQLGITTVYVSHDQEECFSISDKVAIMNKGIIEQLDAPANIYKYPATEFVARFIGFNNFIDIGSMKQDGNVITLEGEGDVRLQVIHRSGHPITDAMKGAIRPDDLIVLAEGELRGFADSSPGGLNGFSDSGADELNSSFENSAGGLSGAAGKAARPIGGLTSEELAAGWNTVPGRIKISTFLGRSYQYVVETALGDFTVNREMEQPFERGTAVKLVLPKEKVVLVRAEA</sequence>
<dbReference type="GO" id="GO:0043190">
    <property type="term" value="C:ATP-binding cassette (ABC) transporter complex"/>
    <property type="evidence" value="ECO:0007669"/>
    <property type="project" value="InterPro"/>
</dbReference>
<dbReference type="GO" id="GO:0005524">
    <property type="term" value="F:ATP binding"/>
    <property type="evidence" value="ECO:0007669"/>
    <property type="project" value="UniProtKB-KW"/>
</dbReference>
<dbReference type="SMART" id="SM00382">
    <property type="entry name" value="AAA"/>
    <property type="match status" value="1"/>
</dbReference>
<evidence type="ECO:0000259" key="8">
    <source>
        <dbReference type="PROSITE" id="PS50893"/>
    </source>
</evidence>
<keyword evidence="2" id="KW-0547">Nucleotide-binding</keyword>
<proteinExistence type="predicted"/>
<evidence type="ECO:0000256" key="7">
    <source>
        <dbReference type="ARBA" id="ARBA00070305"/>
    </source>
</evidence>
<dbReference type="InterPro" id="IPR050093">
    <property type="entry name" value="ABC_SmlMolc_Importer"/>
</dbReference>
<protein>
    <recommendedName>
        <fullName evidence="7">Carnitine transport ATP-binding protein OpuCA</fullName>
        <ecNumber evidence="6">7.6.2.9</ecNumber>
    </recommendedName>
</protein>
<dbReference type="PANTHER" id="PTHR42781:SF4">
    <property type="entry name" value="SPERMIDINE_PUTRESCINE IMPORT ATP-BINDING PROTEIN POTA"/>
    <property type="match status" value="1"/>
</dbReference>
<keyword evidence="12" id="KW-1185">Reference proteome</keyword>
<reference evidence="10 11" key="1">
    <citation type="submission" date="2019-07" db="EMBL/GenBank/DDBJ databases">
        <title>Paenibacillus thiaminolyticus NRRL B-4156.</title>
        <authorList>
            <person name="Hehnly C."/>
            <person name="Zhang L."/>
        </authorList>
    </citation>
    <scope>NUCLEOTIDE SEQUENCE [LARGE SCALE GENOMIC DNA]</scope>
    <source>
        <strain evidence="10 11">NRRL B-4156</strain>
    </source>
</reference>
<evidence type="ECO:0000256" key="1">
    <source>
        <dbReference type="ARBA" id="ARBA00022448"/>
    </source>
</evidence>
<dbReference type="Proteomes" id="UP000315377">
    <property type="component" value="Chromosome"/>
</dbReference>
<dbReference type="PROSITE" id="PS50893">
    <property type="entry name" value="ABC_TRANSPORTER_2"/>
    <property type="match status" value="1"/>
</dbReference>
<dbReference type="InterPro" id="IPR027417">
    <property type="entry name" value="P-loop_NTPase"/>
</dbReference>
<keyword evidence="3 10" id="KW-0067">ATP-binding</keyword>
<evidence type="ECO:0000256" key="5">
    <source>
        <dbReference type="ARBA" id="ARBA00063934"/>
    </source>
</evidence>
<name>A0AAP9J247_PANTH</name>
<comment type="subunit">
    <text evidence="5">The complex is composed of two ATP-binding proteins (OpuCA), two transmembrane proteins (OpuCB and OpuCD) and a solute-binding protein (OpuCC).</text>
</comment>
<dbReference type="Gene3D" id="2.40.50.100">
    <property type="match status" value="1"/>
</dbReference>